<keyword evidence="1" id="KW-0489">Methyltransferase</keyword>
<gene>
    <name evidence="1" type="ORF">DHEL01_v206012</name>
</gene>
<dbReference type="AlphaFoldDB" id="A0A2P5HZE3"/>
<protein>
    <submittedName>
        <fullName evidence="1">Methyltransferase CmcJ</fullName>
    </submittedName>
</protein>
<comment type="caution">
    <text evidence="1">The sequence shown here is derived from an EMBL/GenBank/DDBJ whole genome shotgun (WGS) entry which is preliminary data.</text>
</comment>
<dbReference type="InParanoid" id="A0A2P5HZE3"/>
<dbReference type="GO" id="GO:0032259">
    <property type="term" value="P:methylation"/>
    <property type="evidence" value="ECO:0007669"/>
    <property type="project" value="UniProtKB-KW"/>
</dbReference>
<reference evidence="1" key="1">
    <citation type="submission" date="2017-09" db="EMBL/GenBank/DDBJ databases">
        <title>Polyketide synthases of a Diaporthe helianthi virulent isolate.</title>
        <authorList>
            <person name="Baroncelli R."/>
        </authorList>
    </citation>
    <scope>NUCLEOTIDE SEQUENCE [LARGE SCALE GENOMIC DNA]</scope>
    <source>
        <strain evidence="1">7/96</strain>
    </source>
</reference>
<keyword evidence="2" id="KW-1185">Reference proteome</keyword>
<keyword evidence="1" id="KW-0808">Transferase</keyword>
<accession>A0A2P5HZE3</accession>
<proteinExistence type="predicted"/>
<dbReference type="GO" id="GO:0008168">
    <property type="term" value="F:methyltransferase activity"/>
    <property type="evidence" value="ECO:0007669"/>
    <property type="project" value="UniProtKB-KW"/>
</dbReference>
<organism evidence="1 2">
    <name type="scientific">Diaporthe helianthi</name>
    <dbReference type="NCBI Taxonomy" id="158607"/>
    <lineage>
        <taxon>Eukaryota</taxon>
        <taxon>Fungi</taxon>
        <taxon>Dikarya</taxon>
        <taxon>Ascomycota</taxon>
        <taxon>Pezizomycotina</taxon>
        <taxon>Sordariomycetes</taxon>
        <taxon>Sordariomycetidae</taxon>
        <taxon>Diaporthales</taxon>
        <taxon>Diaporthaceae</taxon>
        <taxon>Diaporthe</taxon>
    </lineage>
</organism>
<dbReference type="EMBL" id="MAVT02000468">
    <property type="protein sequence ID" value="POS75589.1"/>
    <property type="molecule type" value="Genomic_DNA"/>
</dbReference>
<dbReference type="OrthoDB" id="412788at2759"/>
<name>A0A2P5HZE3_DIAHE</name>
<dbReference type="Proteomes" id="UP000094444">
    <property type="component" value="Unassembled WGS sequence"/>
</dbReference>
<evidence type="ECO:0000313" key="1">
    <source>
        <dbReference type="EMBL" id="POS75589.1"/>
    </source>
</evidence>
<sequence length="195" mass="22439">MPPSLGYENIVLNALEDIVEFEDVMGAWIKKFFDADTVISMTTNDDFYILDSVSLYYALETLHLRYKPDYRWLYISDQTQEDVIMWLQFDTHPPKKLFPQTPYAVVKVDNPPAGCEPRRSIDMRYVVLSRPPPGAERVLFPEADSLETRKQPWKGRVEFKHVHPPRYILLVSKTSMCRIGTVAANAEPLTAVSAK</sequence>
<evidence type="ECO:0000313" key="2">
    <source>
        <dbReference type="Proteomes" id="UP000094444"/>
    </source>
</evidence>